<dbReference type="eggNOG" id="KOG1235">
    <property type="taxonomic scope" value="Eukaryota"/>
</dbReference>
<evidence type="ECO:0000313" key="1">
    <source>
        <dbReference type="Proteomes" id="UP000189701"/>
    </source>
</evidence>
<reference evidence="2" key="2">
    <citation type="submission" date="2025-08" db="UniProtKB">
        <authorList>
            <consortium name="RefSeq"/>
        </authorList>
    </citation>
    <scope>IDENTIFICATION</scope>
    <source>
        <tissue evidence="2">Leaf</tissue>
    </source>
</reference>
<proteinExistence type="predicted"/>
<accession>A0A1U7WUQ6</accession>
<dbReference type="RefSeq" id="XP_009783647.1">
    <property type="nucleotide sequence ID" value="XM_009785345.1"/>
</dbReference>
<organism evidence="1 2">
    <name type="scientific">Nicotiana sylvestris</name>
    <name type="common">Wood tobacco</name>
    <name type="synonym">South American tobacco</name>
    <dbReference type="NCBI Taxonomy" id="4096"/>
    <lineage>
        <taxon>Eukaryota</taxon>
        <taxon>Viridiplantae</taxon>
        <taxon>Streptophyta</taxon>
        <taxon>Embryophyta</taxon>
        <taxon>Tracheophyta</taxon>
        <taxon>Spermatophyta</taxon>
        <taxon>Magnoliopsida</taxon>
        <taxon>eudicotyledons</taxon>
        <taxon>Gunneridae</taxon>
        <taxon>Pentapetalae</taxon>
        <taxon>asterids</taxon>
        <taxon>lamiids</taxon>
        <taxon>Solanales</taxon>
        <taxon>Solanaceae</taxon>
        <taxon>Nicotianoideae</taxon>
        <taxon>Nicotianeae</taxon>
        <taxon>Nicotiana</taxon>
    </lineage>
</organism>
<dbReference type="STRING" id="4096.A0A1U7WUQ6"/>
<dbReference type="AlphaFoldDB" id="A0A1U7WUQ6"/>
<name>A0A1U7WUQ6_NICSY</name>
<reference evidence="1" key="1">
    <citation type="journal article" date="2013" name="Genome Biol.">
        <title>Reference genomes and transcriptomes of Nicotiana sylvestris and Nicotiana tomentosiformis.</title>
        <authorList>
            <person name="Sierro N."/>
            <person name="Battey J.N."/>
            <person name="Ouadi S."/>
            <person name="Bovet L."/>
            <person name="Goepfert S."/>
            <person name="Bakaher N."/>
            <person name="Peitsch M.C."/>
            <person name="Ivanov N.V."/>
        </authorList>
    </citation>
    <scope>NUCLEOTIDE SEQUENCE [LARGE SCALE GENOMIC DNA]</scope>
</reference>
<gene>
    <name evidence="2" type="primary">LOC104232204</name>
</gene>
<sequence length="128" mass="14547">MASALIDMGATGKDVDSKAFASNLVKIFLSIQDLDIEIIIAAARDTNTNTTAVAANVVFDERQMNALFRDMVRVSESYGLKFVREFALLLKQLLYFDRYTRLLAPNINMYRDQTVKLVSDRRQGNIYQ</sequence>
<evidence type="ECO:0000313" key="2">
    <source>
        <dbReference type="RefSeq" id="XP_009783647.1"/>
    </source>
</evidence>
<dbReference type="Proteomes" id="UP000189701">
    <property type="component" value="Unplaced"/>
</dbReference>
<keyword evidence="1" id="KW-1185">Reference proteome</keyword>
<protein>
    <submittedName>
        <fullName evidence="2">Uncharacterized aarF domain-containing protein kinase At5g05200, chloroplastic-like</fullName>
    </submittedName>
</protein>